<sequence length="50" mass="5908">MSLESIWTRALADAGNSEYNRAWWKIDIIAGIFNSTRMIYFVIFCFQRSN</sequence>
<organism evidence="1 2">
    <name type="scientific">Rosa chinensis</name>
    <name type="common">China rose</name>
    <dbReference type="NCBI Taxonomy" id="74649"/>
    <lineage>
        <taxon>Eukaryota</taxon>
        <taxon>Viridiplantae</taxon>
        <taxon>Streptophyta</taxon>
        <taxon>Embryophyta</taxon>
        <taxon>Tracheophyta</taxon>
        <taxon>Spermatophyta</taxon>
        <taxon>Magnoliopsida</taxon>
        <taxon>eudicotyledons</taxon>
        <taxon>Gunneridae</taxon>
        <taxon>Pentapetalae</taxon>
        <taxon>rosids</taxon>
        <taxon>fabids</taxon>
        <taxon>Rosales</taxon>
        <taxon>Rosaceae</taxon>
        <taxon>Rosoideae</taxon>
        <taxon>Rosoideae incertae sedis</taxon>
        <taxon>Rosa</taxon>
    </lineage>
</organism>
<protein>
    <submittedName>
        <fullName evidence="1">Uncharacterized protein</fullName>
    </submittedName>
</protein>
<gene>
    <name evidence="1" type="ORF">RchiOBHm_Chr5g0035531</name>
</gene>
<evidence type="ECO:0000313" key="2">
    <source>
        <dbReference type="Proteomes" id="UP000238479"/>
    </source>
</evidence>
<proteinExistence type="predicted"/>
<dbReference type="Gramene" id="PRQ31438">
    <property type="protein sequence ID" value="PRQ31438"/>
    <property type="gene ID" value="RchiOBHm_Chr5g0035531"/>
</dbReference>
<keyword evidence="2" id="KW-1185">Reference proteome</keyword>
<reference evidence="1 2" key="1">
    <citation type="journal article" date="2018" name="Nat. Genet.">
        <title>The Rosa genome provides new insights in the design of modern roses.</title>
        <authorList>
            <person name="Bendahmane M."/>
        </authorList>
    </citation>
    <scope>NUCLEOTIDE SEQUENCE [LARGE SCALE GENOMIC DNA]</scope>
    <source>
        <strain evidence="2">cv. Old Blush</strain>
    </source>
</reference>
<comment type="caution">
    <text evidence="1">The sequence shown here is derived from an EMBL/GenBank/DDBJ whole genome shotgun (WGS) entry which is preliminary data.</text>
</comment>
<dbReference type="Proteomes" id="UP000238479">
    <property type="component" value="Chromosome 5"/>
</dbReference>
<accession>A0A2P6QB81</accession>
<evidence type="ECO:0000313" key="1">
    <source>
        <dbReference type="EMBL" id="PRQ31438.1"/>
    </source>
</evidence>
<dbReference type="EMBL" id="PDCK01000043">
    <property type="protein sequence ID" value="PRQ31438.1"/>
    <property type="molecule type" value="Genomic_DNA"/>
</dbReference>
<name>A0A2P6QB81_ROSCH</name>
<dbReference type="AlphaFoldDB" id="A0A2P6QB81"/>